<dbReference type="RefSeq" id="WP_032076781.1">
    <property type="nucleotide sequence ID" value="NZ_CP020953.1"/>
</dbReference>
<gene>
    <name evidence="1" type="ORF">B9W14_03435</name>
</gene>
<organism evidence="1 2">
    <name type="scientific">Clostridium drakei</name>
    <dbReference type="NCBI Taxonomy" id="332101"/>
    <lineage>
        <taxon>Bacteria</taxon>
        <taxon>Bacillati</taxon>
        <taxon>Bacillota</taxon>
        <taxon>Clostridia</taxon>
        <taxon>Eubacteriales</taxon>
        <taxon>Clostridiaceae</taxon>
        <taxon>Clostridium</taxon>
    </lineage>
</organism>
<reference evidence="2" key="1">
    <citation type="submission" date="2017-04" db="EMBL/GenBank/DDBJ databases">
        <authorList>
            <person name="Song Y."/>
            <person name="Cho B.-K."/>
        </authorList>
    </citation>
    <scope>NUCLEOTIDE SEQUENCE [LARGE SCALE GENOMIC DNA]</scope>
    <source>
        <strain evidence="2">SL1</strain>
    </source>
</reference>
<keyword evidence="2" id="KW-1185">Reference proteome</keyword>
<evidence type="ECO:0000313" key="1">
    <source>
        <dbReference type="EMBL" id="AWI03572.1"/>
    </source>
</evidence>
<dbReference type="EMBL" id="CP020953">
    <property type="protein sequence ID" value="AWI03572.1"/>
    <property type="molecule type" value="Genomic_DNA"/>
</dbReference>
<name>A0A2U8DN17_9CLOT</name>
<dbReference type="Proteomes" id="UP000244910">
    <property type="component" value="Chromosome"/>
</dbReference>
<protein>
    <submittedName>
        <fullName evidence="1">Uncharacterized protein</fullName>
    </submittedName>
</protein>
<evidence type="ECO:0000313" key="2">
    <source>
        <dbReference type="Proteomes" id="UP000244910"/>
    </source>
</evidence>
<dbReference type="OrthoDB" id="9791488at2"/>
<dbReference type="KEGG" id="cdrk:B9W14_03435"/>
<sequence>MDSVDEVDENDLLIEKINKSGTDKLDELKKMMNTQIKDSLNCDENAKNNMINQQIQLTKSLKENEEVKRKFIKGIETTKQLIKIIGPIQKDFEEYLCILNEDYKKYKENTTKMLSDVNEAVKDKLGFTTIELIKTFDQES</sequence>
<accession>A0A2U8DN17</accession>
<proteinExistence type="predicted"/>
<dbReference type="AlphaFoldDB" id="A0A2U8DN17"/>